<reference evidence="1" key="2">
    <citation type="journal article" date="2022" name="New Phytol.">
        <title>Evolutionary transition to the ectomycorrhizal habit in the genomes of a hyperdiverse lineage of mushroom-forming fungi.</title>
        <authorList>
            <person name="Looney B."/>
            <person name="Miyauchi S."/>
            <person name="Morin E."/>
            <person name="Drula E."/>
            <person name="Courty P.E."/>
            <person name="Kohler A."/>
            <person name="Kuo A."/>
            <person name="LaButti K."/>
            <person name="Pangilinan J."/>
            <person name="Lipzen A."/>
            <person name="Riley R."/>
            <person name="Andreopoulos W."/>
            <person name="He G."/>
            <person name="Johnson J."/>
            <person name="Nolan M."/>
            <person name="Tritt A."/>
            <person name="Barry K.W."/>
            <person name="Grigoriev I.V."/>
            <person name="Nagy L.G."/>
            <person name="Hibbett D."/>
            <person name="Henrissat B."/>
            <person name="Matheny P.B."/>
            <person name="Labbe J."/>
            <person name="Martin F.M."/>
        </authorList>
    </citation>
    <scope>NUCLEOTIDE SEQUENCE</scope>
    <source>
        <strain evidence="1">FP105234-sp</strain>
    </source>
</reference>
<evidence type="ECO:0000313" key="1">
    <source>
        <dbReference type="EMBL" id="KAI0048711.1"/>
    </source>
</evidence>
<name>A0ACB8RY20_9AGAM</name>
<dbReference type="Proteomes" id="UP000814033">
    <property type="component" value="Unassembled WGS sequence"/>
</dbReference>
<proteinExistence type="predicted"/>
<protein>
    <submittedName>
        <fullName evidence="1">Uncharacterized protein</fullName>
    </submittedName>
</protein>
<organism evidence="1 2">
    <name type="scientific">Auriscalpium vulgare</name>
    <dbReference type="NCBI Taxonomy" id="40419"/>
    <lineage>
        <taxon>Eukaryota</taxon>
        <taxon>Fungi</taxon>
        <taxon>Dikarya</taxon>
        <taxon>Basidiomycota</taxon>
        <taxon>Agaricomycotina</taxon>
        <taxon>Agaricomycetes</taxon>
        <taxon>Russulales</taxon>
        <taxon>Auriscalpiaceae</taxon>
        <taxon>Auriscalpium</taxon>
    </lineage>
</organism>
<gene>
    <name evidence="1" type="ORF">FA95DRAFT_1005108</name>
</gene>
<dbReference type="EMBL" id="MU275882">
    <property type="protein sequence ID" value="KAI0048711.1"/>
    <property type="molecule type" value="Genomic_DNA"/>
</dbReference>
<evidence type="ECO:0000313" key="2">
    <source>
        <dbReference type="Proteomes" id="UP000814033"/>
    </source>
</evidence>
<keyword evidence="2" id="KW-1185">Reference proteome</keyword>
<sequence length="314" mass="34616">MLCFSTPTPAATPAGNTTFLQADCILRHSRSVQYQSEHSSGTPLRSTLTCSGRCRAVLCIGSGRVPTSCRHLACLQSSSSSAPYRAVARSMVKLSAMSSARKRSAVLVDRGSPRWRPITHGATGVSYALWTLTALSPYDTEYKFFGGIGATPAVAHWGLGCALLYSALGAALGWRRFDYWARLSGAAFGALYYRYGMQLWDAGRNKLWSEEQVRKKVADWEVALQVQKLCRARGLLVKCCCQLGHGASRSSAPRPWNAHFIRAPHPLTARRVPRVLGCLPSRICHESWYVRDAHHGHPDAVEDSWLYMPNCCPE</sequence>
<accession>A0ACB8RY20</accession>
<comment type="caution">
    <text evidence="1">The sequence shown here is derived from an EMBL/GenBank/DDBJ whole genome shotgun (WGS) entry which is preliminary data.</text>
</comment>
<reference evidence="1" key="1">
    <citation type="submission" date="2021-02" db="EMBL/GenBank/DDBJ databases">
        <authorList>
            <consortium name="DOE Joint Genome Institute"/>
            <person name="Ahrendt S."/>
            <person name="Looney B.P."/>
            <person name="Miyauchi S."/>
            <person name="Morin E."/>
            <person name="Drula E."/>
            <person name="Courty P.E."/>
            <person name="Chicoki N."/>
            <person name="Fauchery L."/>
            <person name="Kohler A."/>
            <person name="Kuo A."/>
            <person name="Labutti K."/>
            <person name="Pangilinan J."/>
            <person name="Lipzen A."/>
            <person name="Riley R."/>
            <person name="Andreopoulos W."/>
            <person name="He G."/>
            <person name="Johnson J."/>
            <person name="Barry K.W."/>
            <person name="Grigoriev I.V."/>
            <person name="Nagy L."/>
            <person name="Hibbett D."/>
            <person name="Henrissat B."/>
            <person name="Matheny P.B."/>
            <person name="Labbe J."/>
            <person name="Martin F."/>
        </authorList>
    </citation>
    <scope>NUCLEOTIDE SEQUENCE</scope>
    <source>
        <strain evidence="1">FP105234-sp</strain>
    </source>
</reference>